<evidence type="ECO:0000313" key="2">
    <source>
        <dbReference type="EMBL" id="NHN84121.1"/>
    </source>
</evidence>
<dbReference type="PANTHER" id="PTHR31528">
    <property type="entry name" value="4-AMINO-5-HYDROXYMETHYL-2-METHYLPYRIMIDINE PHOSPHATE SYNTHASE THI11-RELATED"/>
    <property type="match status" value="1"/>
</dbReference>
<comment type="caution">
    <text evidence="2">The sequence shown here is derived from an EMBL/GenBank/DDBJ whole genome shotgun (WGS) entry which is preliminary data.</text>
</comment>
<dbReference type="InterPro" id="IPR015168">
    <property type="entry name" value="SsuA/THI5"/>
</dbReference>
<sequence length="333" mass="37168">MGDTVQMSAATIRRRTFLGAAATLAMPRIARGATEPFRFLTNWFAQAEHAGFYQAQAKGYYRAEGLDVVIDHGGPQINNIQLLLAGRYDAIIGGTGEAMLCVQRNMPAVTVATTFQTSLGGILTHPDITRFSDLKGHTILLSTEVRSTLWPWLRDHYGFDDSQVRPYGYNVQPFIIDPSLAIQGFATSEPYVLQSRKIPYNYFPFSDYTVADYGNPLLSRRDVVTKRRDDVARFLHASMKGWADWMENDPGPGNALIRAENPIMTDDQIAWSRGQFRKISGFGPAGSHIGTILPDRCRAVRDFMVATHQLSGDVHWEEAFDFSFAPAMDSVFT</sequence>
<name>A0ABX0JKS0_9PROT</name>
<dbReference type="Pfam" id="PF09084">
    <property type="entry name" value="NMT1"/>
    <property type="match status" value="1"/>
</dbReference>
<organism evidence="2 3">
    <name type="scientific">Acetobacter musti</name>
    <dbReference type="NCBI Taxonomy" id="864732"/>
    <lineage>
        <taxon>Bacteria</taxon>
        <taxon>Pseudomonadati</taxon>
        <taxon>Pseudomonadota</taxon>
        <taxon>Alphaproteobacteria</taxon>
        <taxon>Acetobacterales</taxon>
        <taxon>Acetobacteraceae</taxon>
        <taxon>Acetobacter</taxon>
    </lineage>
</organism>
<dbReference type="EMBL" id="WOTB01000005">
    <property type="protein sequence ID" value="NHN84121.1"/>
    <property type="molecule type" value="Genomic_DNA"/>
</dbReference>
<accession>A0ABX0JKS0</accession>
<dbReference type="InterPro" id="IPR027939">
    <property type="entry name" value="NMT1/THI5"/>
</dbReference>
<reference evidence="2 3" key="1">
    <citation type="journal article" date="2020" name="Int. J. Syst. Evol. Microbiol.">
        <title>Novel acetic acid bacteria from cider fermentations: Acetobacter conturbans sp. nov. and Acetobacter fallax sp. nov.</title>
        <authorList>
            <person name="Sombolestani A.S."/>
            <person name="Cleenwerck I."/>
            <person name="Cnockaert M."/>
            <person name="Borremans W."/>
            <person name="Wieme A.D."/>
            <person name="De Vuyst L."/>
            <person name="Vandamme P."/>
        </authorList>
    </citation>
    <scope>NUCLEOTIDE SEQUENCE [LARGE SCALE GENOMIC DNA]</scope>
    <source>
        <strain evidence="2 3">LMG 30640</strain>
    </source>
</reference>
<evidence type="ECO:0000313" key="3">
    <source>
        <dbReference type="Proteomes" id="UP000635278"/>
    </source>
</evidence>
<dbReference type="Proteomes" id="UP000635278">
    <property type="component" value="Unassembled WGS sequence"/>
</dbReference>
<gene>
    <name evidence="2" type="ORF">GOB93_05615</name>
</gene>
<dbReference type="PANTHER" id="PTHR31528:SF3">
    <property type="entry name" value="THIAMINE BIOSYNTHESIS PROTEIN HI_0357-RELATED"/>
    <property type="match status" value="1"/>
</dbReference>
<proteinExistence type="predicted"/>
<evidence type="ECO:0000259" key="1">
    <source>
        <dbReference type="Pfam" id="PF09084"/>
    </source>
</evidence>
<protein>
    <submittedName>
        <fullName evidence="2">ABC transporter substrate-binding protein</fullName>
    </submittedName>
</protein>
<dbReference type="Gene3D" id="3.40.190.10">
    <property type="entry name" value="Periplasmic binding protein-like II"/>
    <property type="match status" value="2"/>
</dbReference>
<dbReference type="SUPFAM" id="SSF53850">
    <property type="entry name" value="Periplasmic binding protein-like II"/>
    <property type="match status" value="1"/>
</dbReference>
<feature type="domain" description="SsuA/THI5-like" evidence="1">
    <location>
        <begin position="47"/>
        <end position="248"/>
    </location>
</feature>
<keyword evidence="3" id="KW-1185">Reference proteome</keyword>